<dbReference type="PANTHER" id="PTHR43124">
    <property type="entry name" value="PURINE EFFLUX PUMP PBUE"/>
    <property type="match status" value="1"/>
</dbReference>
<feature type="transmembrane region" description="Helical" evidence="6">
    <location>
        <begin position="104"/>
        <end position="125"/>
    </location>
</feature>
<dbReference type="Proteomes" id="UP000294881">
    <property type="component" value="Unassembled WGS sequence"/>
</dbReference>
<dbReference type="PROSITE" id="PS51257">
    <property type="entry name" value="PROKAR_LIPOPROTEIN"/>
    <property type="match status" value="1"/>
</dbReference>
<feature type="transmembrane region" description="Helical" evidence="6">
    <location>
        <begin position="215"/>
        <end position="241"/>
    </location>
</feature>
<dbReference type="InterPro" id="IPR036259">
    <property type="entry name" value="MFS_trans_sf"/>
</dbReference>
<dbReference type="EMBL" id="SLWL01000002">
    <property type="protein sequence ID" value="TCO15178.1"/>
    <property type="molecule type" value="Genomic_DNA"/>
</dbReference>
<dbReference type="InterPro" id="IPR050189">
    <property type="entry name" value="MFS_Efflux_Transporters"/>
</dbReference>
<evidence type="ECO:0000259" key="7">
    <source>
        <dbReference type="PROSITE" id="PS50850"/>
    </source>
</evidence>
<protein>
    <submittedName>
        <fullName evidence="8">Putative MFS family arabinose efflux permease</fullName>
    </submittedName>
</protein>
<keyword evidence="3 6" id="KW-0812">Transmembrane</keyword>
<evidence type="ECO:0000256" key="4">
    <source>
        <dbReference type="ARBA" id="ARBA00022989"/>
    </source>
</evidence>
<feature type="transmembrane region" description="Helical" evidence="6">
    <location>
        <begin position="169"/>
        <end position="187"/>
    </location>
</feature>
<feature type="transmembrane region" description="Helical" evidence="6">
    <location>
        <begin position="305"/>
        <end position="324"/>
    </location>
</feature>
<comment type="caution">
    <text evidence="8">The sequence shown here is derived from an EMBL/GenBank/DDBJ whole genome shotgun (WGS) entry which is preliminary data.</text>
</comment>
<dbReference type="Gene3D" id="1.20.1250.20">
    <property type="entry name" value="MFS general substrate transporter like domains"/>
    <property type="match status" value="1"/>
</dbReference>
<feature type="transmembrane region" description="Helical" evidence="6">
    <location>
        <begin position="279"/>
        <end position="299"/>
    </location>
</feature>
<keyword evidence="5 6" id="KW-0472">Membrane</keyword>
<dbReference type="GO" id="GO:0005886">
    <property type="term" value="C:plasma membrane"/>
    <property type="evidence" value="ECO:0007669"/>
    <property type="project" value="UniProtKB-SubCell"/>
</dbReference>
<dbReference type="SUPFAM" id="SSF103473">
    <property type="entry name" value="MFS general substrate transporter"/>
    <property type="match status" value="1"/>
</dbReference>
<keyword evidence="4 6" id="KW-1133">Transmembrane helix</keyword>
<dbReference type="RefSeq" id="WP_132003288.1">
    <property type="nucleotide sequence ID" value="NZ_JBHUNN010000002.1"/>
</dbReference>
<reference evidence="8 9" key="1">
    <citation type="submission" date="2019-03" db="EMBL/GenBank/DDBJ databases">
        <title>Genomic Encyclopedia of Type Strains, Phase IV (KMG-IV): sequencing the most valuable type-strain genomes for metagenomic binning, comparative biology and taxonomic classification.</title>
        <authorList>
            <person name="Goeker M."/>
        </authorList>
    </citation>
    <scope>NUCLEOTIDE SEQUENCE [LARGE SCALE GENOMIC DNA]</scope>
    <source>
        <strain evidence="8 9">DSM 22958</strain>
    </source>
</reference>
<proteinExistence type="predicted"/>
<feature type="domain" description="Major facilitator superfamily (MFS) profile" evidence="7">
    <location>
        <begin position="13"/>
        <end position="392"/>
    </location>
</feature>
<feature type="transmembrane region" description="Helical" evidence="6">
    <location>
        <begin position="46"/>
        <end position="67"/>
    </location>
</feature>
<keyword evidence="2" id="KW-1003">Cell membrane</keyword>
<gene>
    <name evidence="8" type="ORF">EV666_102156</name>
</gene>
<dbReference type="InterPro" id="IPR020846">
    <property type="entry name" value="MFS_dom"/>
</dbReference>
<feature type="transmembrane region" description="Helical" evidence="6">
    <location>
        <begin position="336"/>
        <end position="356"/>
    </location>
</feature>
<feature type="transmembrane region" description="Helical" evidence="6">
    <location>
        <begin position="137"/>
        <end position="163"/>
    </location>
</feature>
<dbReference type="PROSITE" id="PS50850">
    <property type="entry name" value="MFS"/>
    <property type="match status" value="1"/>
</dbReference>
<evidence type="ECO:0000256" key="1">
    <source>
        <dbReference type="ARBA" id="ARBA00004651"/>
    </source>
</evidence>
<evidence type="ECO:0000313" key="9">
    <source>
        <dbReference type="Proteomes" id="UP000294881"/>
    </source>
</evidence>
<evidence type="ECO:0000256" key="3">
    <source>
        <dbReference type="ARBA" id="ARBA00022692"/>
    </source>
</evidence>
<dbReference type="Pfam" id="PF07690">
    <property type="entry name" value="MFS_1"/>
    <property type="match status" value="1"/>
</dbReference>
<comment type="subcellular location">
    <subcellularLocation>
        <location evidence="1">Cell membrane</location>
        <topology evidence="1">Multi-pass membrane protein</topology>
    </subcellularLocation>
</comment>
<dbReference type="InterPro" id="IPR011701">
    <property type="entry name" value="MFS"/>
</dbReference>
<dbReference type="PANTHER" id="PTHR43124:SF3">
    <property type="entry name" value="CHLORAMPHENICOL EFFLUX PUMP RV0191"/>
    <property type="match status" value="1"/>
</dbReference>
<dbReference type="OrthoDB" id="7930524at2"/>
<evidence type="ECO:0000313" key="8">
    <source>
        <dbReference type="EMBL" id="TCO15178.1"/>
    </source>
</evidence>
<evidence type="ECO:0000256" key="5">
    <source>
        <dbReference type="ARBA" id="ARBA00023136"/>
    </source>
</evidence>
<evidence type="ECO:0000256" key="2">
    <source>
        <dbReference type="ARBA" id="ARBA00022475"/>
    </source>
</evidence>
<organism evidence="8 9">
    <name type="scientific">Camelimonas lactis</name>
    <dbReference type="NCBI Taxonomy" id="659006"/>
    <lineage>
        <taxon>Bacteria</taxon>
        <taxon>Pseudomonadati</taxon>
        <taxon>Pseudomonadota</taxon>
        <taxon>Alphaproteobacteria</taxon>
        <taxon>Hyphomicrobiales</taxon>
        <taxon>Chelatococcaceae</taxon>
        <taxon>Camelimonas</taxon>
    </lineage>
</organism>
<dbReference type="AlphaFoldDB" id="A0A4R2GW16"/>
<sequence>MRQPVAELSLAHLQVWLAVSCFTASLFVRAVDPLVPVIARDLHVPAGQVALLGSAFAFPFGLMQLVWGPVGDRFGRSGVIRICMAIISLGGVASALWPAWDWQFAMRVVCGVASAGIFPATIALIGDRVALEERQAVLARMLGATISGGLAGAIGAGFLVEWLGWRGVFLLYGVVCAVTTVAVMRVLPRSARSATAPAHGVLHGFRAVLRNRRAWICFSAVFCEGVFIFGLMPFVAVLLAARGENSPAIAGLVIAAFPLGGIIYSAAAGRLMGWLGGRGLMGLGGLAAAAALLATATGLPWQGDFAAFMLLGFGFYSLHNSLQVQATELAPAFRGSAVALHGSSFMTGQAVGPIWWGAALNLAGPALALCLGAGVIAIVGLLCGKLLGEPAR</sequence>
<dbReference type="CDD" id="cd17324">
    <property type="entry name" value="MFS_NepI_like"/>
    <property type="match status" value="1"/>
</dbReference>
<keyword evidence="9" id="KW-1185">Reference proteome</keyword>
<feature type="transmembrane region" description="Helical" evidence="6">
    <location>
        <begin position="79"/>
        <end position="98"/>
    </location>
</feature>
<accession>A0A4R2GW16</accession>
<feature type="transmembrane region" description="Helical" evidence="6">
    <location>
        <begin position="247"/>
        <end position="267"/>
    </location>
</feature>
<dbReference type="GO" id="GO:0022857">
    <property type="term" value="F:transmembrane transporter activity"/>
    <property type="evidence" value="ECO:0007669"/>
    <property type="project" value="InterPro"/>
</dbReference>
<feature type="transmembrane region" description="Helical" evidence="6">
    <location>
        <begin position="362"/>
        <end position="383"/>
    </location>
</feature>
<evidence type="ECO:0000256" key="6">
    <source>
        <dbReference type="SAM" id="Phobius"/>
    </source>
</evidence>
<name>A0A4R2GW16_9HYPH</name>